<keyword evidence="5 8" id="KW-0472">Membrane</keyword>
<feature type="transmembrane region" description="Helical" evidence="8">
    <location>
        <begin position="194"/>
        <end position="217"/>
    </location>
</feature>
<proteinExistence type="predicted"/>
<comment type="subcellular location">
    <subcellularLocation>
        <location evidence="1">Membrane</location>
        <topology evidence="1">Multi-pass membrane protein</topology>
    </subcellularLocation>
</comment>
<dbReference type="Proteomes" id="UP000507470">
    <property type="component" value="Unassembled WGS sequence"/>
</dbReference>
<keyword evidence="11" id="KW-1185">Reference proteome</keyword>
<dbReference type="SUPFAM" id="SSF81321">
    <property type="entry name" value="Family A G protein-coupled receptor-like"/>
    <property type="match status" value="1"/>
</dbReference>
<evidence type="ECO:0000256" key="7">
    <source>
        <dbReference type="ARBA" id="ARBA00023224"/>
    </source>
</evidence>
<dbReference type="InterPro" id="IPR017452">
    <property type="entry name" value="GPCR_Rhodpsn_7TM"/>
</dbReference>
<gene>
    <name evidence="10" type="ORF">MCOR_44004</name>
</gene>
<evidence type="ECO:0000259" key="9">
    <source>
        <dbReference type="PROSITE" id="PS50262"/>
    </source>
</evidence>
<dbReference type="PROSITE" id="PS50262">
    <property type="entry name" value="G_PROTEIN_RECEP_F1_2"/>
    <property type="match status" value="1"/>
</dbReference>
<dbReference type="CDD" id="cd00637">
    <property type="entry name" value="7tm_classA_rhodopsin-like"/>
    <property type="match status" value="1"/>
</dbReference>
<accession>A0A6J8DS18</accession>
<name>A0A6J8DS18_MYTCO</name>
<keyword evidence="2 8" id="KW-0812">Transmembrane</keyword>
<evidence type="ECO:0000256" key="4">
    <source>
        <dbReference type="ARBA" id="ARBA00023040"/>
    </source>
</evidence>
<organism evidence="10 11">
    <name type="scientific">Mytilus coruscus</name>
    <name type="common">Sea mussel</name>
    <dbReference type="NCBI Taxonomy" id="42192"/>
    <lineage>
        <taxon>Eukaryota</taxon>
        <taxon>Metazoa</taxon>
        <taxon>Spiralia</taxon>
        <taxon>Lophotrochozoa</taxon>
        <taxon>Mollusca</taxon>
        <taxon>Bivalvia</taxon>
        <taxon>Autobranchia</taxon>
        <taxon>Pteriomorphia</taxon>
        <taxon>Mytilida</taxon>
        <taxon>Mytiloidea</taxon>
        <taxon>Mytilidae</taxon>
        <taxon>Mytilinae</taxon>
        <taxon>Mytilus</taxon>
    </lineage>
</organism>
<feature type="transmembrane region" description="Helical" evidence="8">
    <location>
        <begin position="57"/>
        <end position="78"/>
    </location>
</feature>
<dbReference type="GO" id="GO:0005886">
    <property type="term" value="C:plasma membrane"/>
    <property type="evidence" value="ECO:0007669"/>
    <property type="project" value="TreeGrafter"/>
</dbReference>
<dbReference type="GO" id="GO:0004930">
    <property type="term" value="F:G protein-coupled receptor activity"/>
    <property type="evidence" value="ECO:0007669"/>
    <property type="project" value="UniProtKB-KW"/>
</dbReference>
<keyword evidence="4" id="KW-0297">G-protein coupled receptor</keyword>
<evidence type="ECO:0000313" key="10">
    <source>
        <dbReference type="EMBL" id="CAC5410846.1"/>
    </source>
</evidence>
<feature type="transmembrane region" description="Helical" evidence="8">
    <location>
        <begin position="106"/>
        <end position="125"/>
    </location>
</feature>
<dbReference type="Gene3D" id="1.20.1070.10">
    <property type="entry name" value="Rhodopsin 7-helix transmembrane proteins"/>
    <property type="match status" value="1"/>
</dbReference>
<evidence type="ECO:0000256" key="2">
    <source>
        <dbReference type="ARBA" id="ARBA00022692"/>
    </source>
</evidence>
<dbReference type="AlphaFoldDB" id="A0A6J8DS18"/>
<keyword evidence="6" id="KW-0675">Receptor</keyword>
<evidence type="ECO:0000256" key="5">
    <source>
        <dbReference type="ARBA" id="ARBA00023136"/>
    </source>
</evidence>
<evidence type="ECO:0000256" key="6">
    <source>
        <dbReference type="ARBA" id="ARBA00023170"/>
    </source>
</evidence>
<dbReference type="InterPro" id="IPR000276">
    <property type="entry name" value="GPCR_Rhodpsn"/>
</dbReference>
<dbReference type="PANTHER" id="PTHR45695:SF15">
    <property type="entry name" value="OPSIN RH2"/>
    <property type="match status" value="1"/>
</dbReference>
<sequence length="279" mass="31806">MRYNYTWSSDGACKFFKFLNHVVTGASASLLTTIAIERYKLFVKNLPRLFAILKRTNVISAVLVGFSVVSSIPASIFYGSNDKETNMFGLIGKDCSFSSEYQNMRIAGGLFCIVMSVVSYGRILHEICTRKKWRKSLRKKTVPSLNSTSDIRSETTQVISTIQNAEVKINNMQIEICKKAKKTSSRSSHNLGNAIRLTVSLMIATAVSYVGNLLYVFTLMYRMLNPKIYHTHIRPVSFILVRAYFINNAINPFVFCLMDRTFRQEFLKLYKNICSKKNI</sequence>
<feature type="domain" description="G-protein coupled receptors family 1 profile" evidence="9">
    <location>
        <begin position="1"/>
        <end position="255"/>
    </location>
</feature>
<dbReference type="EMBL" id="CACVKT020007816">
    <property type="protein sequence ID" value="CAC5410846.1"/>
    <property type="molecule type" value="Genomic_DNA"/>
</dbReference>
<keyword evidence="7" id="KW-0807">Transducer</keyword>
<reference evidence="10 11" key="1">
    <citation type="submission" date="2020-06" db="EMBL/GenBank/DDBJ databases">
        <authorList>
            <person name="Li R."/>
            <person name="Bekaert M."/>
        </authorList>
    </citation>
    <scope>NUCLEOTIDE SEQUENCE [LARGE SCALE GENOMIC DNA]</scope>
    <source>
        <strain evidence="11">wild</strain>
    </source>
</reference>
<evidence type="ECO:0000256" key="3">
    <source>
        <dbReference type="ARBA" id="ARBA00022989"/>
    </source>
</evidence>
<feature type="transmembrane region" description="Helical" evidence="8">
    <location>
        <begin position="237"/>
        <end position="258"/>
    </location>
</feature>
<dbReference type="PANTHER" id="PTHR45695">
    <property type="entry name" value="LEUCOKININ RECEPTOR-RELATED"/>
    <property type="match status" value="1"/>
</dbReference>
<evidence type="ECO:0000313" key="11">
    <source>
        <dbReference type="Proteomes" id="UP000507470"/>
    </source>
</evidence>
<protein>
    <recommendedName>
        <fullName evidence="9">G-protein coupled receptors family 1 profile domain-containing protein</fullName>
    </recommendedName>
</protein>
<evidence type="ECO:0000256" key="8">
    <source>
        <dbReference type="SAM" id="Phobius"/>
    </source>
</evidence>
<feature type="transmembrane region" description="Helical" evidence="8">
    <location>
        <begin position="15"/>
        <end position="36"/>
    </location>
</feature>
<evidence type="ECO:0000256" key="1">
    <source>
        <dbReference type="ARBA" id="ARBA00004141"/>
    </source>
</evidence>
<dbReference type="Pfam" id="PF00001">
    <property type="entry name" value="7tm_1"/>
    <property type="match status" value="1"/>
</dbReference>
<keyword evidence="3 8" id="KW-1133">Transmembrane helix</keyword>